<proteinExistence type="predicted"/>
<accession>A0A653DVP1</accession>
<feature type="region of interest" description="Disordered" evidence="1">
    <location>
        <begin position="31"/>
        <end position="63"/>
    </location>
</feature>
<organism evidence="2 3">
    <name type="scientific">Callosobruchus maculatus</name>
    <name type="common">Southern cowpea weevil</name>
    <name type="synonym">Pulse bruchid</name>
    <dbReference type="NCBI Taxonomy" id="64391"/>
    <lineage>
        <taxon>Eukaryota</taxon>
        <taxon>Metazoa</taxon>
        <taxon>Ecdysozoa</taxon>
        <taxon>Arthropoda</taxon>
        <taxon>Hexapoda</taxon>
        <taxon>Insecta</taxon>
        <taxon>Pterygota</taxon>
        <taxon>Neoptera</taxon>
        <taxon>Endopterygota</taxon>
        <taxon>Coleoptera</taxon>
        <taxon>Polyphaga</taxon>
        <taxon>Cucujiformia</taxon>
        <taxon>Chrysomeloidea</taxon>
        <taxon>Chrysomelidae</taxon>
        <taxon>Bruchinae</taxon>
        <taxon>Bruchini</taxon>
        <taxon>Callosobruchus</taxon>
    </lineage>
</organism>
<evidence type="ECO:0000313" key="3">
    <source>
        <dbReference type="Proteomes" id="UP000410492"/>
    </source>
</evidence>
<keyword evidence="3" id="KW-1185">Reference proteome</keyword>
<dbReference type="OrthoDB" id="9836210at2759"/>
<dbReference type="AlphaFoldDB" id="A0A653DVP1"/>
<name>A0A653DVP1_CALMS</name>
<evidence type="ECO:0000313" key="2">
    <source>
        <dbReference type="EMBL" id="VEN64177.1"/>
    </source>
</evidence>
<sequence length="63" mass="7120">MPKPTVKKSRFKCFRKKTKIADDVTATETTLENIESAPSQTIEAPDIQQSSQNIGDELKRLKQ</sequence>
<dbReference type="Proteomes" id="UP000410492">
    <property type="component" value="Unassembled WGS sequence"/>
</dbReference>
<protein>
    <submittedName>
        <fullName evidence="2">Uncharacterized protein</fullName>
    </submittedName>
</protein>
<reference evidence="2 3" key="1">
    <citation type="submission" date="2019-01" db="EMBL/GenBank/DDBJ databases">
        <authorList>
            <person name="Sayadi A."/>
        </authorList>
    </citation>
    <scope>NUCLEOTIDE SEQUENCE [LARGE SCALE GENOMIC DNA]</scope>
</reference>
<feature type="compositionally biased region" description="Polar residues" evidence="1">
    <location>
        <begin position="31"/>
        <end position="54"/>
    </location>
</feature>
<evidence type="ECO:0000256" key="1">
    <source>
        <dbReference type="SAM" id="MobiDB-lite"/>
    </source>
</evidence>
<dbReference type="EMBL" id="CAACVG010015165">
    <property type="protein sequence ID" value="VEN64177.1"/>
    <property type="molecule type" value="Genomic_DNA"/>
</dbReference>
<gene>
    <name evidence="2" type="ORF">CALMAC_LOCUS20785</name>
</gene>